<evidence type="ECO:0000256" key="1">
    <source>
        <dbReference type="ARBA" id="ARBA00002074"/>
    </source>
</evidence>
<dbReference type="GO" id="GO:0009626">
    <property type="term" value="P:plant-type hypersensitive response"/>
    <property type="evidence" value="ECO:0007669"/>
    <property type="project" value="UniProtKB-KW"/>
</dbReference>
<dbReference type="InterPro" id="IPR044974">
    <property type="entry name" value="Disease_R_plants"/>
</dbReference>
<comment type="similarity">
    <text evidence="3">Belongs to the disease resistance NB-LRR family.</text>
</comment>
<evidence type="ECO:0000259" key="12">
    <source>
        <dbReference type="Pfam" id="PF23559"/>
    </source>
</evidence>
<evidence type="ECO:0000256" key="8">
    <source>
        <dbReference type="ARBA" id="ARBA00022741"/>
    </source>
</evidence>
<dbReference type="Gene3D" id="3.80.10.10">
    <property type="entry name" value="Ribonuclease Inhibitor"/>
    <property type="match status" value="1"/>
</dbReference>
<dbReference type="Pfam" id="PF23559">
    <property type="entry name" value="WHD_DRP"/>
    <property type="match status" value="1"/>
</dbReference>
<dbReference type="GO" id="GO:0005524">
    <property type="term" value="F:ATP binding"/>
    <property type="evidence" value="ECO:0007669"/>
    <property type="project" value="UniProtKB-KW"/>
</dbReference>
<dbReference type="Gene3D" id="3.40.50.300">
    <property type="entry name" value="P-loop containing nucleotide triphosphate hydrolases"/>
    <property type="match status" value="1"/>
</dbReference>
<evidence type="ECO:0000313" key="14">
    <source>
        <dbReference type="EMBL" id="CAI9113265.1"/>
    </source>
</evidence>
<organism evidence="14 15">
    <name type="scientific">Oldenlandia corymbosa var. corymbosa</name>
    <dbReference type="NCBI Taxonomy" id="529605"/>
    <lineage>
        <taxon>Eukaryota</taxon>
        <taxon>Viridiplantae</taxon>
        <taxon>Streptophyta</taxon>
        <taxon>Embryophyta</taxon>
        <taxon>Tracheophyta</taxon>
        <taxon>Spermatophyta</taxon>
        <taxon>Magnoliopsida</taxon>
        <taxon>eudicotyledons</taxon>
        <taxon>Gunneridae</taxon>
        <taxon>Pentapetalae</taxon>
        <taxon>asterids</taxon>
        <taxon>lamiids</taxon>
        <taxon>Gentianales</taxon>
        <taxon>Rubiaceae</taxon>
        <taxon>Rubioideae</taxon>
        <taxon>Spermacoceae</taxon>
        <taxon>Hedyotis-Oldenlandia complex</taxon>
        <taxon>Oldenlandia</taxon>
    </lineage>
</organism>
<keyword evidence="9" id="KW-0611">Plant defense</keyword>
<evidence type="ECO:0000256" key="10">
    <source>
        <dbReference type="ARBA" id="ARBA00022840"/>
    </source>
</evidence>
<dbReference type="SUPFAM" id="SSF52058">
    <property type="entry name" value="L domain-like"/>
    <property type="match status" value="1"/>
</dbReference>
<dbReference type="InterPro" id="IPR032675">
    <property type="entry name" value="LRR_dom_sf"/>
</dbReference>
<keyword evidence="7" id="KW-0677">Repeat</keyword>
<keyword evidence="8" id="KW-0547">Nucleotide-binding</keyword>
<keyword evidence="10" id="KW-0067">ATP-binding</keyword>
<dbReference type="InterPro" id="IPR055414">
    <property type="entry name" value="LRR_R13L4/SHOC2-like"/>
</dbReference>
<dbReference type="Pfam" id="PF23598">
    <property type="entry name" value="LRR_14"/>
    <property type="match status" value="1"/>
</dbReference>
<evidence type="ECO:0000256" key="5">
    <source>
        <dbReference type="ARBA" id="ARBA00022614"/>
    </source>
</evidence>
<dbReference type="InterPro" id="IPR036388">
    <property type="entry name" value="WH-like_DNA-bd_sf"/>
</dbReference>
<dbReference type="PANTHER" id="PTHR23155:SF1152">
    <property type="entry name" value="AAA+ ATPASE DOMAIN-CONTAINING PROTEIN"/>
    <property type="match status" value="1"/>
</dbReference>
<dbReference type="GO" id="GO:0043531">
    <property type="term" value="F:ADP binding"/>
    <property type="evidence" value="ECO:0007669"/>
    <property type="project" value="InterPro"/>
</dbReference>
<sequence length="687" mass="78634">MPGLGKTTLAEKVYTDQSVSRHFQVRAWTVVSQKVDKRRVFLDLLAQIDPSKCSEATSSSDATTQDLAEKLWRSLKGKRYLIVLDDVWDVAAWLSLEESFPNDSKGSRIIMTSRHHDVASLGMLDESPHELKPLNKDESLDLIQRQLFGGNGWPAELVDLGTQIYVISGGLPLILVIVTGILKSIMPGNWKKVLDDINPGKLQEHCMETLDLSYRHLPDHLKPCLLYFAAFQEDENVSVKSLLQLWMAEGFVREFGMKRPADVAEEYLNDLINRSLVIPTQRKSIGGVKTCRIHDLVHEFCLQKSKSEQFFHFLEGGNDALLAFNEPRYLRRLCIHSNTEQFVEAKVYCSHVRSLRFKNFDEEWFFGDASFIMRISKFLRVLDTEQVCLYWKIPSEIGLLVQLTYLAIACSSIPQSIGNLSNLETVILNPYSFQCILLPNSFWNLQKLKHFYIRSKNSAFRVILPQEKLDSSSDLFGLDKISGLYISPECMDGVMKKLPNIRRLKFRIPDEYGTGNVEIVVPNFLSKLESLHIRVDDLPSAMFEFTLPENLRKLTLVRFNLSKRCLSSLGTLANLEVLKLEGVHFEGNTWKLKEGGFSKLRILKLRSRNLRLWSSPDEDQLVSLEKLHLYDCSNLEEMPSCLQSIAMLQIIEVIYCPRSVVELVENIEEAQIDYGNLDLKIITRRSC</sequence>
<keyword evidence="15" id="KW-1185">Reference proteome</keyword>
<dbReference type="EMBL" id="OX459124">
    <property type="protein sequence ID" value="CAI9113265.1"/>
    <property type="molecule type" value="Genomic_DNA"/>
</dbReference>
<dbReference type="InterPro" id="IPR002182">
    <property type="entry name" value="NB-ARC"/>
</dbReference>
<name>A0AAV1DZD5_OLDCO</name>
<dbReference type="InterPro" id="IPR027417">
    <property type="entry name" value="P-loop_NTPase"/>
</dbReference>
<feature type="domain" description="NB-ARC" evidence="11">
    <location>
        <begin position="1"/>
        <end position="148"/>
    </location>
</feature>
<reference evidence="14" key="1">
    <citation type="submission" date="2023-03" db="EMBL/GenBank/DDBJ databases">
        <authorList>
            <person name="Julca I."/>
        </authorList>
    </citation>
    <scope>NUCLEOTIDE SEQUENCE</scope>
</reference>
<evidence type="ECO:0000256" key="2">
    <source>
        <dbReference type="ARBA" id="ARBA00004496"/>
    </source>
</evidence>
<dbReference type="FunFam" id="1.10.10.10:FF:000322">
    <property type="entry name" value="Probable disease resistance protein At1g63360"/>
    <property type="match status" value="1"/>
</dbReference>
<evidence type="ECO:0000256" key="4">
    <source>
        <dbReference type="ARBA" id="ARBA00022490"/>
    </source>
</evidence>
<gene>
    <name evidence="14" type="ORF">OLC1_LOCUS20311</name>
</gene>
<protein>
    <submittedName>
        <fullName evidence="14">OLC1v1013838C1</fullName>
    </submittedName>
</protein>
<keyword evidence="4" id="KW-0963">Cytoplasm</keyword>
<dbReference type="GO" id="GO:0005737">
    <property type="term" value="C:cytoplasm"/>
    <property type="evidence" value="ECO:0007669"/>
    <property type="project" value="UniProtKB-SubCell"/>
</dbReference>
<dbReference type="AlphaFoldDB" id="A0AAV1DZD5"/>
<evidence type="ECO:0000256" key="7">
    <source>
        <dbReference type="ARBA" id="ARBA00022737"/>
    </source>
</evidence>
<proteinExistence type="inferred from homology"/>
<comment type="function">
    <text evidence="1">Confers resistance to late blight (Phytophthora infestans) races carrying the avirulence gene Avr1. Resistance proteins guard the plant against pathogens that contain an appropriate avirulence protein via an indirect interaction with this avirulence protein. That triggers a defense system including the hypersensitive response, which restricts the pathogen growth.</text>
</comment>
<evidence type="ECO:0000256" key="9">
    <source>
        <dbReference type="ARBA" id="ARBA00022821"/>
    </source>
</evidence>
<evidence type="ECO:0000256" key="3">
    <source>
        <dbReference type="ARBA" id="ARBA00008894"/>
    </source>
</evidence>
<evidence type="ECO:0000313" key="15">
    <source>
        <dbReference type="Proteomes" id="UP001161247"/>
    </source>
</evidence>
<keyword evidence="5" id="KW-0433">Leucine-rich repeat</keyword>
<dbReference type="Pfam" id="PF00931">
    <property type="entry name" value="NB-ARC"/>
    <property type="match status" value="1"/>
</dbReference>
<comment type="subcellular location">
    <subcellularLocation>
        <location evidence="2">Cytoplasm</location>
    </subcellularLocation>
</comment>
<evidence type="ECO:0000259" key="11">
    <source>
        <dbReference type="Pfam" id="PF00931"/>
    </source>
</evidence>
<dbReference type="SUPFAM" id="SSF52540">
    <property type="entry name" value="P-loop containing nucleoside triphosphate hydrolases"/>
    <property type="match status" value="1"/>
</dbReference>
<dbReference type="PRINTS" id="PR00364">
    <property type="entry name" value="DISEASERSIST"/>
</dbReference>
<accession>A0AAV1DZD5</accession>
<dbReference type="Proteomes" id="UP001161247">
    <property type="component" value="Chromosome 7"/>
</dbReference>
<dbReference type="Gene3D" id="1.10.10.10">
    <property type="entry name" value="Winged helix-like DNA-binding domain superfamily/Winged helix DNA-binding domain"/>
    <property type="match status" value="1"/>
</dbReference>
<dbReference type="PANTHER" id="PTHR23155">
    <property type="entry name" value="DISEASE RESISTANCE PROTEIN RP"/>
    <property type="match status" value="1"/>
</dbReference>
<evidence type="ECO:0000259" key="13">
    <source>
        <dbReference type="Pfam" id="PF23598"/>
    </source>
</evidence>
<feature type="domain" description="Disease resistance protein winged helix" evidence="12">
    <location>
        <begin position="231"/>
        <end position="300"/>
    </location>
</feature>
<evidence type="ECO:0000256" key="6">
    <source>
        <dbReference type="ARBA" id="ARBA00022667"/>
    </source>
</evidence>
<feature type="domain" description="Disease resistance R13L4/SHOC-2-like LRR" evidence="13">
    <location>
        <begin position="377"/>
        <end position="651"/>
    </location>
</feature>
<keyword evidence="6" id="KW-0381">Hypersensitive response</keyword>
<dbReference type="InterPro" id="IPR058922">
    <property type="entry name" value="WHD_DRP"/>
</dbReference>